<evidence type="ECO:0000313" key="3">
    <source>
        <dbReference type="EMBL" id="GAH05311.1"/>
    </source>
</evidence>
<dbReference type="AlphaFoldDB" id="X1CAW1"/>
<sequence length="190" mass="22522">QLREQYVNQQRKQLKKRNKLSYGPAYYQLREKWRKKLKDAIHKLTSYLIELLVKRDLHEVIIGYNEKWKQNVHFWKKVTQLFVAIPFMKIINQLKYKAEEHGIKVELIPEKYTSKSSFLDSEFPKKRQSYAGRRITRGLFRSAQGFFINADVNATYNILVKSNPKALPKRSVNGVGGYVMYPRRVSVDPQ</sequence>
<name>X1CAW1_9ZZZZ</name>
<gene>
    <name evidence="3" type="ORF">S01H4_38487</name>
</gene>
<dbReference type="NCBIfam" id="TIGR01766">
    <property type="entry name" value="IS200/IS605 family accessory protein TnpB-like domain"/>
    <property type="match status" value="1"/>
</dbReference>
<protein>
    <recommendedName>
        <fullName evidence="2">Cas12f1-like TNB domain-containing protein</fullName>
    </recommendedName>
</protein>
<dbReference type="GO" id="GO:0003677">
    <property type="term" value="F:DNA binding"/>
    <property type="evidence" value="ECO:0007669"/>
    <property type="project" value="UniProtKB-KW"/>
</dbReference>
<feature type="domain" description="Cas12f1-like TNB" evidence="2">
    <location>
        <begin position="87"/>
        <end position="158"/>
    </location>
</feature>
<dbReference type="EMBL" id="BART01020757">
    <property type="protein sequence ID" value="GAH05311.1"/>
    <property type="molecule type" value="Genomic_DNA"/>
</dbReference>
<dbReference type="Pfam" id="PF07282">
    <property type="entry name" value="Cas12f1-like_TNB"/>
    <property type="match status" value="1"/>
</dbReference>
<reference evidence="3" key="1">
    <citation type="journal article" date="2014" name="Front. Microbiol.">
        <title>High frequency of phylogenetically diverse reductive dehalogenase-homologous genes in deep subseafloor sedimentary metagenomes.</title>
        <authorList>
            <person name="Kawai M."/>
            <person name="Futagami T."/>
            <person name="Toyoda A."/>
            <person name="Takaki Y."/>
            <person name="Nishi S."/>
            <person name="Hori S."/>
            <person name="Arai W."/>
            <person name="Tsubouchi T."/>
            <person name="Morono Y."/>
            <person name="Uchiyama I."/>
            <person name="Ito T."/>
            <person name="Fujiyama A."/>
            <person name="Inagaki F."/>
            <person name="Takami H."/>
        </authorList>
    </citation>
    <scope>NUCLEOTIDE SEQUENCE</scope>
    <source>
        <strain evidence="3">Expedition CK06-06</strain>
    </source>
</reference>
<organism evidence="3">
    <name type="scientific">marine sediment metagenome</name>
    <dbReference type="NCBI Taxonomy" id="412755"/>
    <lineage>
        <taxon>unclassified sequences</taxon>
        <taxon>metagenomes</taxon>
        <taxon>ecological metagenomes</taxon>
    </lineage>
</organism>
<proteinExistence type="predicted"/>
<dbReference type="InterPro" id="IPR010095">
    <property type="entry name" value="Cas12f1-like_TNB"/>
</dbReference>
<keyword evidence="1" id="KW-0238">DNA-binding</keyword>
<feature type="non-terminal residue" evidence="3">
    <location>
        <position position="1"/>
    </location>
</feature>
<evidence type="ECO:0000259" key="2">
    <source>
        <dbReference type="Pfam" id="PF07282"/>
    </source>
</evidence>
<evidence type="ECO:0000256" key="1">
    <source>
        <dbReference type="ARBA" id="ARBA00023125"/>
    </source>
</evidence>
<comment type="caution">
    <text evidence="3">The sequence shown here is derived from an EMBL/GenBank/DDBJ whole genome shotgun (WGS) entry which is preliminary data.</text>
</comment>
<accession>X1CAW1</accession>